<reference evidence="9 10" key="1">
    <citation type="journal article" date="2013" name="Genome Announc.">
        <title>Genome Sequence of Moraxella macacae 0408225, a Novel Bacterial Species Isolated from a Cynomolgus Macaque with Epistaxis.</title>
        <authorList>
            <person name="Ladner J.T."/>
            <person name="Whitehouse C.A."/>
            <person name="Koroleva G.I."/>
            <person name="Palacios G.F."/>
        </authorList>
    </citation>
    <scope>NUCLEOTIDE SEQUENCE [LARGE SCALE GENOMIC DNA]</scope>
    <source>
        <strain evidence="9 10">0408225</strain>
    </source>
</reference>
<protein>
    <submittedName>
        <fullName evidence="9">Putative ABC transporter substrate binding protein</fullName>
    </submittedName>
</protein>
<dbReference type="GO" id="GO:0015276">
    <property type="term" value="F:ligand-gated monoatomic ion channel activity"/>
    <property type="evidence" value="ECO:0007669"/>
    <property type="project" value="InterPro"/>
</dbReference>
<evidence type="ECO:0000256" key="3">
    <source>
        <dbReference type="ARBA" id="ARBA00022729"/>
    </source>
</evidence>
<feature type="domain" description="Solute-binding protein family 3/N-terminal" evidence="7">
    <location>
        <begin position="59"/>
        <end position="285"/>
    </location>
</feature>
<proteinExistence type="inferred from homology"/>
<keyword evidence="3 6" id="KW-0732">Signal</keyword>
<dbReference type="Proteomes" id="UP000023795">
    <property type="component" value="Unassembled WGS sequence"/>
</dbReference>
<comment type="caution">
    <text evidence="9">The sequence shown here is derived from an EMBL/GenBank/DDBJ whole genome shotgun (WGS) entry which is preliminary data.</text>
</comment>
<dbReference type="PANTHER" id="PTHR35936:SF17">
    <property type="entry name" value="ARGININE-BINDING EXTRACELLULAR PROTEIN ARTP"/>
    <property type="match status" value="1"/>
</dbReference>
<evidence type="ECO:0000256" key="4">
    <source>
        <dbReference type="RuleBase" id="RU003744"/>
    </source>
</evidence>
<dbReference type="OrthoDB" id="9768183at2"/>
<accession>L2F8B0</accession>
<dbReference type="PROSITE" id="PS51257">
    <property type="entry name" value="PROKAR_LIPOPROTEIN"/>
    <property type="match status" value="1"/>
</dbReference>
<feature type="compositionally biased region" description="Low complexity" evidence="5">
    <location>
        <begin position="37"/>
        <end position="52"/>
    </location>
</feature>
<dbReference type="InterPro" id="IPR001638">
    <property type="entry name" value="Solute-binding_3/MltF_N"/>
</dbReference>
<dbReference type="STRING" id="1230338.MOMA_02850"/>
<name>L2F8B0_9GAMM</name>
<keyword evidence="10" id="KW-1185">Reference proteome</keyword>
<dbReference type="SMART" id="SM00079">
    <property type="entry name" value="PBPe"/>
    <property type="match status" value="1"/>
</dbReference>
<dbReference type="InterPro" id="IPR001320">
    <property type="entry name" value="Iontro_rcpt_C"/>
</dbReference>
<dbReference type="CDD" id="cd13704">
    <property type="entry name" value="PBP2_HisK"/>
    <property type="match status" value="1"/>
</dbReference>
<evidence type="ECO:0000259" key="7">
    <source>
        <dbReference type="SMART" id="SM00062"/>
    </source>
</evidence>
<feature type="compositionally biased region" description="Polar residues" evidence="5">
    <location>
        <begin position="24"/>
        <end position="33"/>
    </location>
</feature>
<evidence type="ECO:0000313" key="9">
    <source>
        <dbReference type="EMBL" id="ELA09309.1"/>
    </source>
</evidence>
<dbReference type="GO" id="GO:0016020">
    <property type="term" value="C:membrane"/>
    <property type="evidence" value="ECO:0007669"/>
    <property type="project" value="InterPro"/>
</dbReference>
<dbReference type="eggNOG" id="COG0834">
    <property type="taxonomic scope" value="Bacteria"/>
</dbReference>
<gene>
    <name evidence="9" type="ORF">MOMA_02850</name>
</gene>
<feature type="region of interest" description="Disordered" evidence="5">
    <location>
        <begin position="24"/>
        <end position="52"/>
    </location>
</feature>
<dbReference type="Gene3D" id="3.40.190.10">
    <property type="entry name" value="Periplasmic binding protein-like II"/>
    <property type="match status" value="2"/>
</dbReference>
<dbReference type="RefSeq" id="WP_009767129.1">
    <property type="nucleotide sequence ID" value="NZ_ANIN01000001.1"/>
</dbReference>
<feature type="domain" description="Ionotropic glutamate receptor C-terminal" evidence="8">
    <location>
        <begin position="59"/>
        <end position="284"/>
    </location>
</feature>
<evidence type="ECO:0000256" key="5">
    <source>
        <dbReference type="SAM" id="MobiDB-lite"/>
    </source>
</evidence>
<dbReference type="SUPFAM" id="SSF53850">
    <property type="entry name" value="Periplasmic binding protein-like II"/>
    <property type="match status" value="1"/>
</dbReference>
<feature type="signal peptide" evidence="6">
    <location>
        <begin position="1"/>
        <end position="17"/>
    </location>
</feature>
<dbReference type="PROSITE" id="PS01039">
    <property type="entry name" value="SBP_BACTERIAL_3"/>
    <property type="match status" value="1"/>
</dbReference>
<organism evidence="9 10">
    <name type="scientific">Moraxella macacae 0408225</name>
    <dbReference type="NCBI Taxonomy" id="1230338"/>
    <lineage>
        <taxon>Bacteria</taxon>
        <taxon>Pseudomonadati</taxon>
        <taxon>Pseudomonadota</taxon>
        <taxon>Gammaproteobacteria</taxon>
        <taxon>Moraxellales</taxon>
        <taxon>Moraxellaceae</taxon>
        <taxon>Moraxella</taxon>
    </lineage>
</organism>
<dbReference type="EMBL" id="ANIN01000001">
    <property type="protein sequence ID" value="ELA09309.1"/>
    <property type="molecule type" value="Genomic_DNA"/>
</dbReference>
<evidence type="ECO:0000313" key="10">
    <source>
        <dbReference type="Proteomes" id="UP000023795"/>
    </source>
</evidence>
<comment type="similarity">
    <text evidence="2 4">Belongs to the bacterial solute-binding protein 3 family.</text>
</comment>
<dbReference type="AlphaFoldDB" id="L2F8B0"/>
<evidence type="ECO:0000259" key="8">
    <source>
        <dbReference type="SMART" id="SM00079"/>
    </source>
</evidence>
<comment type="subcellular location">
    <subcellularLocation>
        <location evidence="1">Cell envelope</location>
    </subcellularLocation>
</comment>
<evidence type="ECO:0000256" key="1">
    <source>
        <dbReference type="ARBA" id="ARBA00004196"/>
    </source>
</evidence>
<dbReference type="Pfam" id="PF00497">
    <property type="entry name" value="SBP_bac_3"/>
    <property type="match status" value="1"/>
</dbReference>
<feature type="chain" id="PRO_5003957917" evidence="6">
    <location>
        <begin position="18"/>
        <end position="288"/>
    </location>
</feature>
<dbReference type="GO" id="GO:0030313">
    <property type="term" value="C:cell envelope"/>
    <property type="evidence" value="ECO:0007669"/>
    <property type="project" value="UniProtKB-SubCell"/>
</dbReference>
<evidence type="ECO:0000256" key="2">
    <source>
        <dbReference type="ARBA" id="ARBA00010333"/>
    </source>
</evidence>
<dbReference type="SMART" id="SM00062">
    <property type="entry name" value="PBPb"/>
    <property type="match status" value="1"/>
</dbReference>
<dbReference type="InterPro" id="IPR018313">
    <property type="entry name" value="SBP_3_CS"/>
</dbReference>
<dbReference type="PATRIC" id="fig|1230338.3.peg.622"/>
<evidence type="ECO:0000256" key="6">
    <source>
        <dbReference type="SAM" id="SignalP"/>
    </source>
</evidence>
<sequence>MKYLFSSLAFVSICALTGCTQSEPAKTKTSTADTKVDTSTNTASTSTATADTPPKTGKVYTVAVDADFPPFTYLDQNGKPTGYDVDLINAIAKNANMNIQLIRKNWSEFPQALDKGQVDLWIAGISVSEERKPIIDYSEPYLTYNTGVLTKKDKKGMAINQTNLAEQRLIALQGTVDFDYAKTLVNKPENLKGISTTFLGMKEVLTNKADAFINNDRVLQYHVKQYPNYNFRVFDLDTKKSSAGSLGIAVKKGNTELVQKLNQGLASIKQDGTYAKINQQWFGVADQN</sequence>
<dbReference type="PANTHER" id="PTHR35936">
    <property type="entry name" value="MEMBRANE-BOUND LYTIC MUREIN TRANSGLYCOSYLASE F"/>
    <property type="match status" value="1"/>
</dbReference>